<dbReference type="InterPro" id="IPR036396">
    <property type="entry name" value="Cyt_P450_sf"/>
</dbReference>
<dbReference type="GO" id="GO:0020037">
    <property type="term" value="F:heme binding"/>
    <property type="evidence" value="ECO:0007669"/>
    <property type="project" value="InterPro"/>
</dbReference>
<keyword evidence="6" id="KW-0812">Transmembrane</keyword>
<dbReference type="Gene3D" id="1.10.630.10">
    <property type="entry name" value="Cytochrome P450"/>
    <property type="match status" value="1"/>
</dbReference>
<organism evidence="14 15">
    <name type="scientific">Mycena metata</name>
    <dbReference type="NCBI Taxonomy" id="1033252"/>
    <lineage>
        <taxon>Eukaryota</taxon>
        <taxon>Fungi</taxon>
        <taxon>Dikarya</taxon>
        <taxon>Basidiomycota</taxon>
        <taxon>Agaricomycotina</taxon>
        <taxon>Agaricomycetes</taxon>
        <taxon>Agaricomycetidae</taxon>
        <taxon>Agaricales</taxon>
        <taxon>Marasmiineae</taxon>
        <taxon>Mycenaceae</taxon>
        <taxon>Mycena</taxon>
    </lineage>
</organism>
<keyword evidence="7 13" id="KW-0479">Metal-binding</keyword>
<evidence type="ECO:0000256" key="6">
    <source>
        <dbReference type="ARBA" id="ARBA00022692"/>
    </source>
</evidence>
<evidence type="ECO:0000256" key="4">
    <source>
        <dbReference type="ARBA" id="ARBA00010617"/>
    </source>
</evidence>
<dbReference type="GO" id="GO:0005506">
    <property type="term" value="F:iron ion binding"/>
    <property type="evidence" value="ECO:0007669"/>
    <property type="project" value="InterPro"/>
</dbReference>
<evidence type="ECO:0000256" key="9">
    <source>
        <dbReference type="ARBA" id="ARBA00023002"/>
    </source>
</evidence>
<comment type="similarity">
    <text evidence="4">Belongs to the cytochrome P450 family.</text>
</comment>
<dbReference type="AlphaFoldDB" id="A0AAD7HUD8"/>
<name>A0AAD7HUD8_9AGAR</name>
<dbReference type="PANTHER" id="PTHR24305:SF166">
    <property type="entry name" value="CYTOCHROME P450 12A4, MITOCHONDRIAL-RELATED"/>
    <property type="match status" value="1"/>
</dbReference>
<dbReference type="Proteomes" id="UP001215598">
    <property type="component" value="Unassembled WGS sequence"/>
</dbReference>
<dbReference type="PRINTS" id="PR00463">
    <property type="entry name" value="EP450I"/>
</dbReference>
<keyword evidence="9" id="KW-0560">Oxidoreductase</keyword>
<keyword evidence="8" id="KW-1133">Transmembrane helix</keyword>
<dbReference type="CDD" id="cd11069">
    <property type="entry name" value="CYP_FUM15-like"/>
    <property type="match status" value="1"/>
</dbReference>
<evidence type="ECO:0000256" key="8">
    <source>
        <dbReference type="ARBA" id="ARBA00022989"/>
    </source>
</evidence>
<dbReference type="InterPro" id="IPR001128">
    <property type="entry name" value="Cyt_P450"/>
</dbReference>
<comment type="subcellular location">
    <subcellularLocation>
        <location evidence="2">Membrane</location>
    </subcellularLocation>
</comment>
<proteinExistence type="inferred from homology"/>
<dbReference type="PRINTS" id="PR00385">
    <property type="entry name" value="P450"/>
</dbReference>
<dbReference type="PANTHER" id="PTHR24305">
    <property type="entry name" value="CYTOCHROME P450"/>
    <property type="match status" value="1"/>
</dbReference>
<gene>
    <name evidence="14" type="ORF">B0H16DRAFT_1588772</name>
</gene>
<evidence type="ECO:0000313" key="14">
    <source>
        <dbReference type="EMBL" id="KAJ7728473.1"/>
    </source>
</evidence>
<dbReference type="GO" id="GO:0016705">
    <property type="term" value="F:oxidoreductase activity, acting on paired donors, with incorporation or reduction of molecular oxygen"/>
    <property type="evidence" value="ECO:0007669"/>
    <property type="project" value="InterPro"/>
</dbReference>
<evidence type="ECO:0000256" key="11">
    <source>
        <dbReference type="ARBA" id="ARBA00023033"/>
    </source>
</evidence>
<comment type="pathway">
    <text evidence="3">Secondary metabolite biosynthesis; terpenoid biosynthesis.</text>
</comment>
<keyword evidence="10 13" id="KW-0408">Iron</keyword>
<dbReference type="EMBL" id="JARKIB010000172">
    <property type="protein sequence ID" value="KAJ7728473.1"/>
    <property type="molecule type" value="Genomic_DNA"/>
</dbReference>
<keyword evidence="15" id="KW-1185">Reference proteome</keyword>
<evidence type="ECO:0000256" key="3">
    <source>
        <dbReference type="ARBA" id="ARBA00004721"/>
    </source>
</evidence>
<protein>
    <submittedName>
        <fullName evidence="14">Cytochrome P450</fullName>
    </submittedName>
</protein>
<keyword evidence="12" id="KW-0472">Membrane</keyword>
<dbReference type="Pfam" id="PF00067">
    <property type="entry name" value="p450"/>
    <property type="match status" value="1"/>
</dbReference>
<reference evidence="14" key="1">
    <citation type="submission" date="2023-03" db="EMBL/GenBank/DDBJ databases">
        <title>Massive genome expansion in bonnet fungi (Mycena s.s.) driven by repeated elements and novel gene families across ecological guilds.</title>
        <authorList>
            <consortium name="Lawrence Berkeley National Laboratory"/>
            <person name="Harder C.B."/>
            <person name="Miyauchi S."/>
            <person name="Viragh M."/>
            <person name="Kuo A."/>
            <person name="Thoen E."/>
            <person name="Andreopoulos B."/>
            <person name="Lu D."/>
            <person name="Skrede I."/>
            <person name="Drula E."/>
            <person name="Henrissat B."/>
            <person name="Morin E."/>
            <person name="Kohler A."/>
            <person name="Barry K."/>
            <person name="LaButti K."/>
            <person name="Morin E."/>
            <person name="Salamov A."/>
            <person name="Lipzen A."/>
            <person name="Mereny Z."/>
            <person name="Hegedus B."/>
            <person name="Baldrian P."/>
            <person name="Stursova M."/>
            <person name="Weitz H."/>
            <person name="Taylor A."/>
            <person name="Grigoriev I.V."/>
            <person name="Nagy L.G."/>
            <person name="Martin F."/>
            <person name="Kauserud H."/>
        </authorList>
    </citation>
    <scope>NUCLEOTIDE SEQUENCE</scope>
    <source>
        <strain evidence="14">CBHHK182m</strain>
    </source>
</reference>
<sequence>MFSLPLSLPSQRAVFDILACYVLFRVLKWSVKPWYSPSPLRHIPGPAPESWFKGNLGQLFNAKGLPFHLGLGEIYGGIAKVHGFFGDEQLYISDPKALQEILIKNPDAWEETEVFIETNRIIFGPGLVATTGDVHKRQRKLVNPVFSPTNLRNLVPVFYNVAERLTDVLMREIRSRAGVDGFSVLDMSEWMSRAALETVGKTVLGYSFDPLDSHAYTNAIRELIPTLFSLSLVRQFAPFLVQLGPAWMRRKFVDWTPHWAVQKVKNMSDVMHNTAVNILADARVSMRRQNEKTLISLLLSANDTAGRNERLSEAELTGQLTVMIFGAQDTSSSALSRLVYQLSIRPDIQAKIREEIRATGATDRHLTVEEIFALPWLDAVLRETLRLYPPVPFVRRTALQECTIPFGHDSSVRIPQGTIIFLGIAGANRLPSVWGPDAKEWKPERWLGGDMHRKGDYSVRLPGIYAGMMSFLGGKRSCIGYRFAQIEIKILLISLISRFEILPTEDDVVWNLSQIISPSVRIMKEGVEAEEKGLPLRVKLVD</sequence>
<evidence type="ECO:0000256" key="10">
    <source>
        <dbReference type="ARBA" id="ARBA00023004"/>
    </source>
</evidence>
<evidence type="ECO:0000313" key="15">
    <source>
        <dbReference type="Proteomes" id="UP001215598"/>
    </source>
</evidence>
<dbReference type="InterPro" id="IPR050121">
    <property type="entry name" value="Cytochrome_P450_monoxygenase"/>
</dbReference>
<comment type="caution">
    <text evidence="14">The sequence shown here is derived from an EMBL/GenBank/DDBJ whole genome shotgun (WGS) entry which is preliminary data.</text>
</comment>
<feature type="binding site" description="axial binding residue" evidence="13">
    <location>
        <position position="478"/>
    </location>
    <ligand>
        <name>heme</name>
        <dbReference type="ChEBI" id="CHEBI:30413"/>
    </ligand>
    <ligandPart>
        <name>Fe</name>
        <dbReference type="ChEBI" id="CHEBI:18248"/>
    </ligandPart>
</feature>
<evidence type="ECO:0000256" key="12">
    <source>
        <dbReference type="ARBA" id="ARBA00023136"/>
    </source>
</evidence>
<evidence type="ECO:0000256" key="1">
    <source>
        <dbReference type="ARBA" id="ARBA00001971"/>
    </source>
</evidence>
<accession>A0AAD7HUD8</accession>
<dbReference type="InterPro" id="IPR002401">
    <property type="entry name" value="Cyt_P450_E_grp-I"/>
</dbReference>
<evidence type="ECO:0000256" key="7">
    <source>
        <dbReference type="ARBA" id="ARBA00022723"/>
    </source>
</evidence>
<evidence type="ECO:0000256" key="5">
    <source>
        <dbReference type="ARBA" id="ARBA00022617"/>
    </source>
</evidence>
<keyword evidence="5 13" id="KW-0349">Heme</keyword>
<dbReference type="SUPFAM" id="SSF48264">
    <property type="entry name" value="Cytochrome P450"/>
    <property type="match status" value="1"/>
</dbReference>
<evidence type="ECO:0000256" key="2">
    <source>
        <dbReference type="ARBA" id="ARBA00004370"/>
    </source>
</evidence>
<keyword evidence="11" id="KW-0503">Monooxygenase</keyword>
<dbReference type="GO" id="GO:0016020">
    <property type="term" value="C:membrane"/>
    <property type="evidence" value="ECO:0007669"/>
    <property type="project" value="UniProtKB-SubCell"/>
</dbReference>
<dbReference type="GO" id="GO:0004497">
    <property type="term" value="F:monooxygenase activity"/>
    <property type="evidence" value="ECO:0007669"/>
    <property type="project" value="UniProtKB-KW"/>
</dbReference>
<evidence type="ECO:0000256" key="13">
    <source>
        <dbReference type="PIRSR" id="PIRSR602401-1"/>
    </source>
</evidence>
<comment type="cofactor">
    <cofactor evidence="1 13">
        <name>heme</name>
        <dbReference type="ChEBI" id="CHEBI:30413"/>
    </cofactor>
</comment>